<reference evidence="3 4" key="1">
    <citation type="submission" date="2024-04" db="EMBL/GenBank/DDBJ databases">
        <title>Bacterial endophytes with biocontrol capabilities against important plant pathogens.</title>
        <authorList>
            <person name="Alayande K.A."/>
        </authorList>
    </citation>
    <scope>NUCLEOTIDE SEQUENCE [LARGE SCALE GENOMIC DNA]</scope>
    <source>
        <strain evidence="3 4">KV22</strain>
    </source>
</reference>
<name>A0ABU9JHG1_9GAMM</name>
<accession>A0ABU9JHG1</accession>
<dbReference type="InterPro" id="IPR007939">
    <property type="entry name" value="Cu-R_B_prcur"/>
</dbReference>
<evidence type="ECO:0000313" key="4">
    <source>
        <dbReference type="Proteomes" id="UP001455088"/>
    </source>
</evidence>
<proteinExistence type="predicted"/>
<protein>
    <submittedName>
        <fullName evidence="3">Copper resistance protein B</fullName>
    </submittedName>
</protein>
<organism evidence="3 4">
    <name type="scientific">Stenotrophomonas bentonitica</name>
    <dbReference type="NCBI Taxonomy" id="1450134"/>
    <lineage>
        <taxon>Bacteria</taxon>
        <taxon>Pseudomonadati</taxon>
        <taxon>Pseudomonadota</taxon>
        <taxon>Gammaproteobacteria</taxon>
        <taxon>Lysobacterales</taxon>
        <taxon>Lysobacteraceae</taxon>
        <taxon>Stenotrophomonas</taxon>
    </lineage>
</organism>
<feature type="compositionally biased region" description="Basic and acidic residues" evidence="1">
    <location>
        <begin position="69"/>
        <end position="102"/>
    </location>
</feature>
<dbReference type="RefSeq" id="WP_341986514.1">
    <property type="nucleotide sequence ID" value="NZ_JBBYHY010000001.1"/>
</dbReference>
<dbReference type="SUPFAM" id="SSF103515">
    <property type="entry name" value="Autotransporter"/>
    <property type="match status" value="1"/>
</dbReference>
<evidence type="ECO:0000256" key="1">
    <source>
        <dbReference type="SAM" id="MobiDB-lite"/>
    </source>
</evidence>
<dbReference type="Proteomes" id="UP001455088">
    <property type="component" value="Unassembled WGS sequence"/>
</dbReference>
<dbReference type="InterPro" id="IPR036709">
    <property type="entry name" value="Autotransporte_beta_dom_sf"/>
</dbReference>
<sequence length="360" mass="39208">MSRSPFIATSALSTALLLALSAPAWAQSHAGHATTPTATTADTPPADGGNVDHSQMDHSKMDQGSTDHSQMDHSKMDHGSADHSQMDHSAMDHGKTDHGQMDHSKMDHAAMGHGVPKAPAPTEPLEPIPAVTAADRLAAFPPIDHGAMEHAPEIHSMLLVNRLEHWDGQHGTGQAWEASGWVGGNINRLWLRSEGERGDGRTESANLEVMYGRSVSPWWDVLVGVKQDFRPADSRTWAAFGIQGLAPYKFETSATAYIGEGGQFAATVEVEYELLLTNRLILQPLVEATFSAKDEPAYGNGSGLNKVEAGLRLRYEFSRRFAPYIGISHERLFGDTADYHEAAGERARDTRWVAGVRVWF</sequence>
<keyword evidence="2" id="KW-0732">Signal</keyword>
<evidence type="ECO:0000313" key="3">
    <source>
        <dbReference type="EMBL" id="MEL3952274.1"/>
    </source>
</evidence>
<comment type="caution">
    <text evidence="3">The sequence shown here is derived from an EMBL/GenBank/DDBJ whole genome shotgun (WGS) entry which is preliminary data.</text>
</comment>
<feature type="chain" id="PRO_5046121242" evidence="2">
    <location>
        <begin position="27"/>
        <end position="360"/>
    </location>
</feature>
<gene>
    <name evidence="3" type="ORF">AAE039_01685</name>
</gene>
<evidence type="ECO:0000256" key="2">
    <source>
        <dbReference type="SAM" id="SignalP"/>
    </source>
</evidence>
<feature type="signal peptide" evidence="2">
    <location>
        <begin position="1"/>
        <end position="26"/>
    </location>
</feature>
<dbReference type="EMBL" id="JBBYHY010000001">
    <property type="protein sequence ID" value="MEL3952274.1"/>
    <property type="molecule type" value="Genomic_DNA"/>
</dbReference>
<dbReference type="Pfam" id="PF05275">
    <property type="entry name" value="CopB"/>
    <property type="match status" value="1"/>
</dbReference>
<keyword evidence="4" id="KW-1185">Reference proteome</keyword>
<feature type="region of interest" description="Disordered" evidence="1">
    <location>
        <begin position="31"/>
        <end position="102"/>
    </location>
</feature>
<feature type="compositionally biased region" description="Low complexity" evidence="1">
    <location>
        <begin position="31"/>
        <end position="49"/>
    </location>
</feature>